<reference evidence="9 10" key="1">
    <citation type="submission" date="2019-06" db="EMBL/GenBank/DDBJ databases">
        <title>Sequencing the genomes of 1000 actinobacteria strains.</title>
        <authorList>
            <person name="Klenk H.-P."/>
        </authorList>
    </citation>
    <scope>NUCLEOTIDE SEQUENCE [LARGE SCALE GENOMIC DNA]</scope>
    <source>
        <strain evidence="9 10">DSM 46837</strain>
    </source>
</reference>
<dbReference type="OrthoDB" id="9807815at2"/>
<evidence type="ECO:0000256" key="1">
    <source>
        <dbReference type="ARBA" id="ARBA00004141"/>
    </source>
</evidence>
<keyword evidence="4 7" id="KW-1133">Transmembrane helix</keyword>
<dbReference type="InterPro" id="IPR051401">
    <property type="entry name" value="GtrA_CellWall_Glycosyl"/>
</dbReference>
<dbReference type="InterPro" id="IPR007267">
    <property type="entry name" value="GtrA_DPMS_TM"/>
</dbReference>
<comment type="subcellular location">
    <subcellularLocation>
        <location evidence="1">Membrane</location>
        <topology evidence="1">Multi-pass membrane protein</topology>
    </subcellularLocation>
</comment>
<accession>A0A543PBP2</accession>
<feature type="compositionally biased region" description="Polar residues" evidence="6">
    <location>
        <begin position="163"/>
        <end position="173"/>
    </location>
</feature>
<evidence type="ECO:0000256" key="6">
    <source>
        <dbReference type="SAM" id="MobiDB-lite"/>
    </source>
</evidence>
<keyword evidence="3 7" id="KW-0812">Transmembrane</keyword>
<sequence>MREPVRDRPAHTYRVLVRELSAFGVVGATCFALDVALFQLLYVQFGVGAVTAKLVATLTSMAAAFVGHRYWSFAHRARTGVRRESLRFAAVNVLTLGLGLTVVAVVRYPLGQESVAVLQAANVASIGLGTVLRFLAYRVWVFPRRPISSDAGDPSVTAGAPFPSSTEARPQTT</sequence>
<feature type="region of interest" description="Disordered" evidence="6">
    <location>
        <begin position="152"/>
        <end position="173"/>
    </location>
</feature>
<dbReference type="GO" id="GO:0005886">
    <property type="term" value="C:plasma membrane"/>
    <property type="evidence" value="ECO:0007669"/>
    <property type="project" value="TreeGrafter"/>
</dbReference>
<comment type="caution">
    <text evidence="9">The sequence shown here is derived from an EMBL/GenBank/DDBJ whole genome shotgun (WGS) entry which is preliminary data.</text>
</comment>
<dbReference type="EMBL" id="VFQE01000001">
    <property type="protein sequence ID" value="TQN41506.1"/>
    <property type="molecule type" value="Genomic_DNA"/>
</dbReference>
<evidence type="ECO:0000313" key="10">
    <source>
        <dbReference type="Proteomes" id="UP000319865"/>
    </source>
</evidence>
<evidence type="ECO:0000256" key="3">
    <source>
        <dbReference type="ARBA" id="ARBA00022692"/>
    </source>
</evidence>
<evidence type="ECO:0000256" key="5">
    <source>
        <dbReference type="ARBA" id="ARBA00023136"/>
    </source>
</evidence>
<feature type="transmembrane region" description="Helical" evidence="7">
    <location>
        <begin position="47"/>
        <end position="67"/>
    </location>
</feature>
<organism evidence="9 10">
    <name type="scientific">Blastococcus colisei</name>
    <dbReference type="NCBI Taxonomy" id="1564162"/>
    <lineage>
        <taxon>Bacteria</taxon>
        <taxon>Bacillati</taxon>
        <taxon>Actinomycetota</taxon>
        <taxon>Actinomycetes</taxon>
        <taxon>Geodermatophilales</taxon>
        <taxon>Geodermatophilaceae</taxon>
        <taxon>Blastococcus</taxon>
    </lineage>
</organism>
<evidence type="ECO:0000259" key="8">
    <source>
        <dbReference type="Pfam" id="PF04138"/>
    </source>
</evidence>
<dbReference type="PANTHER" id="PTHR38459:SF1">
    <property type="entry name" value="PROPHAGE BACTOPRENOL-LINKED GLUCOSE TRANSLOCASE HOMOLOG"/>
    <property type="match status" value="1"/>
</dbReference>
<feature type="transmembrane region" description="Helical" evidence="7">
    <location>
        <begin position="20"/>
        <end position="41"/>
    </location>
</feature>
<evidence type="ECO:0000256" key="4">
    <source>
        <dbReference type="ARBA" id="ARBA00022989"/>
    </source>
</evidence>
<evidence type="ECO:0000256" key="2">
    <source>
        <dbReference type="ARBA" id="ARBA00009399"/>
    </source>
</evidence>
<evidence type="ECO:0000256" key="7">
    <source>
        <dbReference type="SAM" id="Phobius"/>
    </source>
</evidence>
<comment type="similarity">
    <text evidence="2">Belongs to the GtrA family.</text>
</comment>
<proteinExistence type="inferred from homology"/>
<feature type="transmembrane region" description="Helical" evidence="7">
    <location>
        <begin position="116"/>
        <end position="136"/>
    </location>
</feature>
<name>A0A543PBP2_9ACTN</name>
<dbReference type="Proteomes" id="UP000319865">
    <property type="component" value="Unassembled WGS sequence"/>
</dbReference>
<protein>
    <submittedName>
        <fullName evidence="9">Putative flippase GtrA</fullName>
    </submittedName>
</protein>
<keyword evidence="5 7" id="KW-0472">Membrane</keyword>
<evidence type="ECO:0000313" key="9">
    <source>
        <dbReference type="EMBL" id="TQN41506.1"/>
    </source>
</evidence>
<keyword evidence="10" id="KW-1185">Reference proteome</keyword>
<gene>
    <name evidence="9" type="ORF">FHU33_0874</name>
</gene>
<feature type="domain" description="GtrA/DPMS transmembrane" evidence="8">
    <location>
        <begin position="23"/>
        <end position="142"/>
    </location>
</feature>
<dbReference type="GO" id="GO:0000271">
    <property type="term" value="P:polysaccharide biosynthetic process"/>
    <property type="evidence" value="ECO:0007669"/>
    <property type="project" value="InterPro"/>
</dbReference>
<dbReference type="Pfam" id="PF04138">
    <property type="entry name" value="GtrA_DPMS_TM"/>
    <property type="match status" value="1"/>
</dbReference>
<feature type="transmembrane region" description="Helical" evidence="7">
    <location>
        <begin position="88"/>
        <end position="110"/>
    </location>
</feature>
<dbReference type="AlphaFoldDB" id="A0A543PBP2"/>
<dbReference type="RefSeq" id="WP_142024246.1">
    <property type="nucleotide sequence ID" value="NZ_VFQE01000001.1"/>
</dbReference>
<dbReference type="PANTHER" id="PTHR38459">
    <property type="entry name" value="PROPHAGE BACTOPRENOL-LINKED GLUCOSE TRANSLOCASE HOMOLOG"/>
    <property type="match status" value="1"/>
</dbReference>